<feature type="transmembrane region" description="Helical" evidence="5">
    <location>
        <begin position="222"/>
        <end position="240"/>
    </location>
</feature>
<proteinExistence type="inferred from homology"/>
<feature type="domain" description="ABC transmembrane type-1" evidence="7">
    <location>
        <begin position="99"/>
        <end position="296"/>
    </location>
</feature>
<dbReference type="Pfam" id="PF00528">
    <property type="entry name" value="BPD_transp_1"/>
    <property type="match status" value="1"/>
</dbReference>
<feature type="region of interest" description="Disordered" evidence="6">
    <location>
        <begin position="1"/>
        <end position="31"/>
    </location>
</feature>
<keyword evidence="2 5" id="KW-0812">Transmembrane</keyword>
<dbReference type="RefSeq" id="WP_343994532.1">
    <property type="nucleotide sequence ID" value="NZ_BAAANB010000090.1"/>
</dbReference>
<dbReference type="Proteomes" id="UP001501285">
    <property type="component" value="Unassembled WGS sequence"/>
</dbReference>
<reference evidence="8 9" key="1">
    <citation type="journal article" date="2019" name="Int. J. Syst. Evol. Microbiol.">
        <title>The Global Catalogue of Microorganisms (GCM) 10K type strain sequencing project: providing services to taxonomists for standard genome sequencing and annotation.</title>
        <authorList>
            <consortium name="The Broad Institute Genomics Platform"/>
            <consortium name="The Broad Institute Genome Sequencing Center for Infectious Disease"/>
            <person name="Wu L."/>
            <person name="Ma J."/>
        </authorList>
    </citation>
    <scope>NUCLEOTIDE SEQUENCE [LARGE SCALE GENOMIC DNA]</scope>
    <source>
        <strain evidence="8 9">JCM 14283</strain>
    </source>
</reference>
<dbReference type="InterPro" id="IPR000515">
    <property type="entry name" value="MetI-like"/>
</dbReference>
<name>A0ABN1ZNR6_9MICO</name>
<feature type="transmembrane region" description="Helical" evidence="5">
    <location>
        <begin position="43"/>
        <end position="61"/>
    </location>
</feature>
<dbReference type="InterPro" id="IPR035906">
    <property type="entry name" value="MetI-like_sf"/>
</dbReference>
<evidence type="ECO:0000256" key="1">
    <source>
        <dbReference type="ARBA" id="ARBA00004141"/>
    </source>
</evidence>
<feature type="transmembrane region" description="Helical" evidence="5">
    <location>
        <begin position="172"/>
        <end position="192"/>
    </location>
</feature>
<dbReference type="PROSITE" id="PS50928">
    <property type="entry name" value="ABC_TM1"/>
    <property type="match status" value="1"/>
</dbReference>
<dbReference type="CDD" id="cd06261">
    <property type="entry name" value="TM_PBP2"/>
    <property type="match status" value="1"/>
</dbReference>
<evidence type="ECO:0000256" key="4">
    <source>
        <dbReference type="ARBA" id="ARBA00023136"/>
    </source>
</evidence>
<keyword evidence="4 5" id="KW-0472">Membrane</keyword>
<protein>
    <submittedName>
        <fullName evidence="8">Carbohydrate ABC transporter permease</fullName>
    </submittedName>
</protein>
<accession>A0ABN1ZNR6</accession>
<dbReference type="EMBL" id="BAAANB010000090">
    <property type="protein sequence ID" value="GAA1501512.1"/>
    <property type="molecule type" value="Genomic_DNA"/>
</dbReference>
<organism evidence="8 9">
    <name type="scientific">Terrabacter terrae</name>
    <dbReference type="NCBI Taxonomy" id="318434"/>
    <lineage>
        <taxon>Bacteria</taxon>
        <taxon>Bacillati</taxon>
        <taxon>Actinomycetota</taxon>
        <taxon>Actinomycetes</taxon>
        <taxon>Micrococcales</taxon>
        <taxon>Intrasporangiaceae</taxon>
        <taxon>Terrabacter</taxon>
    </lineage>
</organism>
<feature type="transmembrane region" description="Helical" evidence="5">
    <location>
        <begin position="278"/>
        <end position="301"/>
    </location>
</feature>
<sequence>MTATTNEVVPAGAAMGGEPIPSRVSTGKAPGTEGTAVGRTVRYGLLVLFLVLILLPLYVLIVTSLKRSADVTASQAWSLPTSLSFDGWKSAWDSLSPPLLRSLILATSVAVLSAMLGSVNGFIFSKWRFPGATTVFTLFLFGMFIPYQAVMIPLQGMLLDVQGTPGFSWFDGIVKLIAVHLIFGIPICTLIFRNYYATALPTEILEAAKVDGAGLLRTFRSVVLPISMPAFVVTMIWQFTSAWNDFLFALFLTNRNNGPVTYALNELAGGQNPDYPSIMAGVLLASLPTLLVYIVLGRYFIGGLMSGSVK</sequence>
<keyword evidence="3 5" id="KW-1133">Transmembrane helix</keyword>
<evidence type="ECO:0000256" key="3">
    <source>
        <dbReference type="ARBA" id="ARBA00022989"/>
    </source>
</evidence>
<keyword evidence="5" id="KW-0813">Transport</keyword>
<dbReference type="Gene3D" id="1.10.3720.10">
    <property type="entry name" value="MetI-like"/>
    <property type="match status" value="1"/>
</dbReference>
<evidence type="ECO:0000259" key="7">
    <source>
        <dbReference type="PROSITE" id="PS50928"/>
    </source>
</evidence>
<comment type="subcellular location">
    <subcellularLocation>
        <location evidence="5">Cell membrane</location>
        <topology evidence="5">Multi-pass membrane protein</topology>
    </subcellularLocation>
    <subcellularLocation>
        <location evidence="1">Membrane</location>
        <topology evidence="1">Multi-pass membrane protein</topology>
    </subcellularLocation>
</comment>
<keyword evidence="9" id="KW-1185">Reference proteome</keyword>
<feature type="transmembrane region" description="Helical" evidence="5">
    <location>
        <begin position="103"/>
        <end position="123"/>
    </location>
</feature>
<dbReference type="PANTHER" id="PTHR43879:SF1">
    <property type="entry name" value="GLUCOSE IMPORT SYSTEM PERMEASE PROTEIN GLCU"/>
    <property type="match status" value="1"/>
</dbReference>
<comment type="caution">
    <text evidence="8">The sequence shown here is derived from an EMBL/GenBank/DDBJ whole genome shotgun (WGS) entry which is preliminary data.</text>
</comment>
<evidence type="ECO:0000256" key="2">
    <source>
        <dbReference type="ARBA" id="ARBA00022692"/>
    </source>
</evidence>
<gene>
    <name evidence="8" type="ORF">GCM10009740_38120</name>
</gene>
<comment type="similarity">
    <text evidence="5">Belongs to the binding-protein-dependent transport system permease family.</text>
</comment>
<dbReference type="SUPFAM" id="SSF161098">
    <property type="entry name" value="MetI-like"/>
    <property type="match status" value="1"/>
</dbReference>
<dbReference type="PANTHER" id="PTHR43879">
    <property type="entry name" value="ABC TRANSPORTER PERMEASE PROTEIN"/>
    <property type="match status" value="1"/>
</dbReference>
<feature type="transmembrane region" description="Helical" evidence="5">
    <location>
        <begin position="135"/>
        <end position="152"/>
    </location>
</feature>
<evidence type="ECO:0000313" key="8">
    <source>
        <dbReference type="EMBL" id="GAA1501512.1"/>
    </source>
</evidence>
<evidence type="ECO:0000313" key="9">
    <source>
        <dbReference type="Proteomes" id="UP001501285"/>
    </source>
</evidence>
<evidence type="ECO:0000256" key="5">
    <source>
        <dbReference type="RuleBase" id="RU363032"/>
    </source>
</evidence>
<evidence type="ECO:0000256" key="6">
    <source>
        <dbReference type="SAM" id="MobiDB-lite"/>
    </source>
</evidence>